<dbReference type="InterPro" id="IPR025403">
    <property type="entry name" value="TgpA-like_C"/>
</dbReference>
<feature type="transmembrane region" description="Helical" evidence="1">
    <location>
        <begin position="57"/>
        <end position="75"/>
    </location>
</feature>
<dbReference type="GO" id="GO:0006508">
    <property type="term" value="P:proteolysis"/>
    <property type="evidence" value="ECO:0007669"/>
    <property type="project" value="UniProtKB-KW"/>
</dbReference>
<keyword evidence="3" id="KW-0378">Hydrolase</keyword>
<keyword evidence="3" id="KW-0645">Protease</keyword>
<dbReference type="PANTHER" id="PTHR42736:SF1">
    <property type="entry name" value="PROTEIN-GLUTAMINE GAMMA-GLUTAMYLTRANSFERASE"/>
    <property type="match status" value="1"/>
</dbReference>
<dbReference type="InterPro" id="IPR002931">
    <property type="entry name" value="Transglutaminase-like"/>
</dbReference>
<organism evidence="3">
    <name type="scientific">hydrothermal vent metagenome</name>
    <dbReference type="NCBI Taxonomy" id="652676"/>
    <lineage>
        <taxon>unclassified sequences</taxon>
        <taxon>metagenomes</taxon>
        <taxon>ecological metagenomes</taxon>
    </lineage>
</organism>
<feature type="transmembrane region" description="Helical" evidence="1">
    <location>
        <begin position="130"/>
        <end position="152"/>
    </location>
</feature>
<dbReference type="GO" id="GO:0008233">
    <property type="term" value="F:peptidase activity"/>
    <property type="evidence" value="ECO:0007669"/>
    <property type="project" value="UniProtKB-KW"/>
</dbReference>
<keyword evidence="1" id="KW-1133">Transmembrane helix</keyword>
<dbReference type="PANTHER" id="PTHR42736">
    <property type="entry name" value="PROTEIN-GLUTAMINE GAMMA-GLUTAMYLTRANSFERASE"/>
    <property type="match status" value="1"/>
</dbReference>
<sequence>MNIALGNSVLPRVLAAQVLLLGLAVVPHIQQLSPWLVGFFFILATLRLMAINHPERLPGTIPLFCLTLIGIATLILQTTHINKEIGVGLLVVMLGLKLMELRQQRDIYVTALIGYFMIITQFLYDQSMLLTTSMILVTFGLTTVLIEINHIRPKGHTYLSLRKALIMLGQAMPIMLVLFILFPRLSGPLWQLGLDHKTAITGFSDSISLGSISRVSQSKAVAFRVDFAGPVPAPAKRYWRGLVLWNTDGYNWTIDNAQTELPATYYTKGEPVEYEVTLEPNNQQWLFSLDIPVDTPPDSRLLPDFQIQANKPITQRMRYKQRSYLEYSSKEISRVKRQKGLKLPPNITPRMRKLVDHWQSTATTKFDIIGLALRHFNREEFIYTLSPPPLGNNPADAFMFDTRRGFCEHYATSFVLLMRLADIPARVVVGYQGGEINPHGGYLIVRQSDAHAWAEVWLEGRGWVRIDPTAAVAPERIERPIDFAELGEGAPIRFQVIDPGPLTNLIKQFGFGMDLVNATWHRWVLGYTNQRQMQMLSLLGLDFLSGTTLGIAMIVISGLVILIITIGILRTGRTATDPVLRSYQQFCRKLAKQELAKRDNEGPRDYAQRIIRKRPELKASVDRIIRLYIGLRYGRIDSEHNRKHLRRLVRGFTP</sequence>
<gene>
    <name evidence="3" type="ORF">MNBD_GAMMA26-726</name>
</gene>
<feature type="transmembrane region" description="Helical" evidence="1">
    <location>
        <begin position="164"/>
        <end position="182"/>
    </location>
</feature>
<evidence type="ECO:0000256" key="1">
    <source>
        <dbReference type="SAM" id="Phobius"/>
    </source>
</evidence>
<feature type="transmembrane region" description="Helical" evidence="1">
    <location>
        <begin position="543"/>
        <end position="569"/>
    </location>
</feature>
<proteinExistence type="predicted"/>
<dbReference type="SMART" id="SM00460">
    <property type="entry name" value="TGc"/>
    <property type="match status" value="1"/>
</dbReference>
<dbReference type="Pfam" id="PF11992">
    <property type="entry name" value="TgpA_N"/>
    <property type="match status" value="1"/>
</dbReference>
<dbReference type="AlphaFoldDB" id="A0A3B1B012"/>
<dbReference type="Pfam" id="PF01841">
    <property type="entry name" value="Transglut_core"/>
    <property type="match status" value="1"/>
</dbReference>
<dbReference type="Pfam" id="PF13559">
    <property type="entry name" value="DUF4129"/>
    <property type="match status" value="1"/>
</dbReference>
<name>A0A3B1B012_9ZZZZ</name>
<dbReference type="Gene3D" id="3.10.620.30">
    <property type="match status" value="1"/>
</dbReference>
<accession>A0A3B1B012</accession>
<dbReference type="SUPFAM" id="SSF54001">
    <property type="entry name" value="Cysteine proteinases"/>
    <property type="match status" value="1"/>
</dbReference>
<protein>
    <submittedName>
        <fullName evidence="3">FIG001454: Transglutaminase-like enzymes, putative cysteine proteases</fullName>
    </submittedName>
</protein>
<feature type="transmembrane region" description="Helical" evidence="1">
    <location>
        <begin position="106"/>
        <end position="124"/>
    </location>
</feature>
<dbReference type="EMBL" id="UOFX01000024">
    <property type="protein sequence ID" value="VAX07431.1"/>
    <property type="molecule type" value="Genomic_DNA"/>
</dbReference>
<keyword evidence="1" id="KW-0472">Membrane</keyword>
<dbReference type="InterPro" id="IPR021878">
    <property type="entry name" value="TgpA_N"/>
</dbReference>
<keyword evidence="1" id="KW-0812">Transmembrane</keyword>
<evidence type="ECO:0000313" key="3">
    <source>
        <dbReference type="EMBL" id="VAX07431.1"/>
    </source>
</evidence>
<evidence type="ECO:0000259" key="2">
    <source>
        <dbReference type="SMART" id="SM00460"/>
    </source>
</evidence>
<dbReference type="InterPro" id="IPR052901">
    <property type="entry name" value="Bact_TGase-like"/>
</dbReference>
<feature type="domain" description="Transglutaminase-like" evidence="2">
    <location>
        <begin position="399"/>
        <end position="470"/>
    </location>
</feature>
<dbReference type="InterPro" id="IPR038765">
    <property type="entry name" value="Papain-like_cys_pep_sf"/>
</dbReference>
<reference evidence="3" key="1">
    <citation type="submission" date="2018-06" db="EMBL/GenBank/DDBJ databases">
        <authorList>
            <person name="Zhirakovskaya E."/>
        </authorList>
    </citation>
    <scope>NUCLEOTIDE SEQUENCE</scope>
</reference>